<dbReference type="Pfam" id="PF00271">
    <property type="entry name" value="Helicase_C"/>
    <property type="match status" value="1"/>
</dbReference>
<protein>
    <submittedName>
        <fullName evidence="4">DEAD/DEAH box helicase</fullName>
        <ecNumber evidence="4">3.6.4.-</ecNumber>
    </submittedName>
</protein>
<feature type="domain" description="Helicase C-terminal" evidence="3">
    <location>
        <begin position="249"/>
        <end position="390"/>
    </location>
</feature>
<keyword evidence="4" id="KW-0347">Helicase</keyword>
<feature type="domain" description="Helicase ATP-binding" evidence="2">
    <location>
        <begin position="1"/>
        <end position="145"/>
    </location>
</feature>
<keyword evidence="5" id="KW-1185">Reference proteome</keyword>
<dbReference type="PANTHER" id="PTHR45766">
    <property type="entry name" value="DNA ANNEALING HELICASE AND ENDONUCLEASE ZRANB3 FAMILY MEMBER"/>
    <property type="match status" value="1"/>
</dbReference>
<dbReference type="PROSITE" id="PS51192">
    <property type="entry name" value="HELICASE_ATP_BIND_1"/>
    <property type="match status" value="1"/>
</dbReference>
<dbReference type="PANTHER" id="PTHR45766:SF6">
    <property type="entry name" value="SWI_SNF-RELATED MATRIX-ASSOCIATED ACTIN-DEPENDENT REGULATOR OF CHROMATIN SUBFAMILY A-LIKE PROTEIN 1"/>
    <property type="match status" value="1"/>
</dbReference>
<organism evidence="4 5">
    <name type="scientific">Sneathia sanguinegens</name>
    <dbReference type="NCBI Taxonomy" id="40543"/>
    <lineage>
        <taxon>Bacteria</taxon>
        <taxon>Fusobacteriati</taxon>
        <taxon>Fusobacteriota</taxon>
        <taxon>Fusobacteriia</taxon>
        <taxon>Fusobacteriales</taxon>
        <taxon>Leptotrichiaceae</taxon>
        <taxon>Sneathia</taxon>
    </lineage>
</organism>
<accession>A0ABT7HJW1</accession>
<dbReference type="EMBL" id="JASSPP010000007">
    <property type="protein sequence ID" value="MDK9580814.1"/>
    <property type="molecule type" value="Genomic_DNA"/>
</dbReference>
<keyword evidence="4" id="KW-0547">Nucleotide-binding</keyword>
<dbReference type="InterPro" id="IPR027417">
    <property type="entry name" value="P-loop_NTPase"/>
</dbReference>
<evidence type="ECO:0000259" key="3">
    <source>
        <dbReference type="PROSITE" id="PS51194"/>
    </source>
</evidence>
<dbReference type="RefSeq" id="WP_285153064.1">
    <property type="nucleotide sequence ID" value="NZ_JASSPP010000007.1"/>
</dbReference>
<dbReference type="Proteomes" id="UP001225134">
    <property type="component" value="Unassembled WGS sequence"/>
</dbReference>
<keyword evidence="4" id="KW-0067">ATP-binding</keyword>
<proteinExistence type="predicted"/>
<reference evidence="4 5" key="1">
    <citation type="submission" date="2023-06" db="EMBL/GenBank/DDBJ databases">
        <title>Antibody response to the Sneathia vaginalis cytopathogenic toxin A during pregnancy.</title>
        <authorList>
            <person name="Mccoy Z.T."/>
            <person name="Serrano M.G."/>
            <person name="Spaine K."/>
            <person name="Edwards D.J."/>
            <person name="Buck G.A."/>
            <person name="Jefferson K."/>
        </authorList>
    </citation>
    <scope>NUCLEOTIDE SEQUENCE [LARGE SCALE GENOMIC DNA]</scope>
    <source>
        <strain evidence="4 5">CCUG 42621</strain>
    </source>
</reference>
<sequence length="390" mass="45844">MKLYKAQQDVFNEIKKSCLLPLGTSTGKTLISLEWYTQHYPNEMLYIITPAAKKNEGGWDREIQEHYSIKNYKVISYTMLKKSDFTQGVFILDECHYIKNPTSIRGKEMKLILKKYAIDFIMLSATPGTKVEEYANYFILWGLVKNKTEFYKKYIISQTSIWGYKEIVGYKNLEEFNKIIKDHSTKCITVNDIVELDPIIYKDIELKKPIGYDKLVTDRVLYKEDEVIKLDTLPKLCTTLRMVCNTKGKLEYLRYLLGSTTDNIVIFYNFKDELQELINVVGKDKLVYIINGDTKVYPKKQDFEKIKNSVTLVQYRAGGTGIELTYGNIVIFYSPTYSYQDYEQSLGRCYRHGQHKKVIVYRFKCKGTIEKNIYKCLEKKQDFNNKMWEV</sequence>
<dbReference type="InterPro" id="IPR014001">
    <property type="entry name" value="Helicase_ATP-bd"/>
</dbReference>
<dbReference type="InterPro" id="IPR049730">
    <property type="entry name" value="SNF2/RAD54-like_C"/>
</dbReference>
<evidence type="ECO:0000313" key="4">
    <source>
        <dbReference type="EMBL" id="MDK9580814.1"/>
    </source>
</evidence>
<dbReference type="Gene3D" id="3.40.50.300">
    <property type="entry name" value="P-loop containing nucleotide triphosphate hydrolases"/>
    <property type="match status" value="2"/>
</dbReference>
<comment type="caution">
    <text evidence="4">The sequence shown here is derived from an EMBL/GenBank/DDBJ whole genome shotgun (WGS) entry which is preliminary data.</text>
</comment>
<evidence type="ECO:0000256" key="1">
    <source>
        <dbReference type="ARBA" id="ARBA00022801"/>
    </source>
</evidence>
<dbReference type="EC" id="3.6.4.-" evidence="4"/>
<name>A0ABT7HJW1_9FUSO</name>
<dbReference type="GO" id="GO:0004386">
    <property type="term" value="F:helicase activity"/>
    <property type="evidence" value="ECO:0007669"/>
    <property type="project" value="UniProtKB-KW"/>
</dbReference>
<gene>
    <name evidence="4" type="ORF">QQA45_04700</name>
</gene>
<keyword evidence="1 4" id="KW-0378">Hydrolase</keyword>
<dbReference type="GO" id="GO:0016787">
    <property type="term" value="F:hydrolase activity"/>
    <property type="evidence" value="ECO:0007669"/>
    <property type="project" value="UniProtKB-KW"/>
</dbReference>
<evidence type="ECO:0000313" key="5">
    <source>
        <dbReference type="Proteomes" id="UP001225134"/>
    </source>
</evidence>
<dbReference type="PROSITE" id="PS51194">
    <property type="entry name" value="HELICASE_CTER"/>
    <property type="match status" value="1"/>
</dbReference>
<evidence type="ECO:0000259" key="2">
    <source>
        <dbReference type="PROSITE" id="PS51192"/>
    </source>
</evidence>
<dbReference type="SUPFAM" id="SSF52540">
    <property type="entry name" value="P-loop containing nucleoside triphosphate hydrolases"/>
    <property type="match status" value="2"/>
</dbReference>
<dbReference type="CDD" id="cd18793">
    <property type="entry name" value="SF2_C_SNF"/>
    <property type="match status" value="1"/>
</dbReference>
<dbReference type="InterPro" id="IPR001650">
    <property type="entry name" value="Helicase_C-like"/>
</dbReference>